<protein>
    <submittedName>
        <fullName evidence="1">Uncharacterized protein</fullName>
    </submittedName>
</protein>
<reference evidence="1 2" key="1">
    <citation type="submission" date="2015-09" db="EMBL/GenBank/DDBJ databases">
        <title>Draft genome of the scarab beetle Oryctes borbonicus.</title>
        <authorList>
            <person name="Meyer J.M."/>
            <person name="Markov G.V."/>
            <person name="Baskaran P."/>
            <person name="Herrmann M."/>
            <person name="Sommer R.J."/>
            <person name="Roedelsperger C."/>
        </authorList>
    </citation>
    <scope>NUCLEOTIDE SEQUENCE [LARGE SCALE GENOMIC DNA]</scope>
    <source>
        <strain evidence="1">OB123</strain>
        <tissue evidence="1">Whole animal</tissue>
    </source>
</reference>
<accession>A0A0T6AVQ6</accession>
<dbReference type="EMBL" id="LJIG01022704">
    <property type="protein sequence ID" value="KRT79142.1"/>
    <property type="molecule type" value="Genomic_DNA"/>
</dbReference>
<dbReference type="AlphaFoldDB" id="A0A0T6AVQ6"/>
<evidence type="ECO:0000313" key="2">
    <source>
        <dbReference type="Proteomes" id="UP000051574"/>
    </source>
</evidence>
<dbReference type="OrthoDB" id="17066at2759"/>
<organism evidence="1 2">
    <name type="scientific">Oryctes borbonicus</name>
    <dbReference type="NCBI Taxonomy" id="1629725"/>
    <lineage>
        <taxon>Eukaryota</taxon>
        <taxon>Metazoa</taxon>
        <taxon>Ecdysozoa</taxon>
        <taxon>Arthropoda</taxon>
        <taxon>Hexapoda</taxon>
        <taxon>Insecta</taxon>
        <taxon>Pterygota</taxon>
        <taxon>Neoptera</taxon>
        <taxon>Endopterygota</taxon>
        <taxon>Coleoptera</taxon>
        <taxon>Polyphaga</taxon>
        <taxon>Scarabaeiformia</taxon>
        <taxon>Scarabaeidae</taxon>
        <taxon>Dynastinae</taxon>
        <taxon>Oryctes</taxon>
    </lineage>
</organism>
<comment type="caution">
    <text evidence="1">The sequence shown here is derived from an EMBL/GenBank/DDBJ whole genome shotgun (WGS) entry which is preliminary data.</text>
</comment>
<proteinExistence type="predicted"/>
<dbReference type="Proteomes" id="UP000051574">
    <property type="component" value="Unassembled WGS sequence"/>
</dbReference>
<gene>
    <name evidence="1" type="ORF">AMK59_6621</name>
</gene>
<keyword evidence="2" id="KW-1185">Reference proteome</keyword>
<name>A0A0T6AVQ6_9SCAR</name>
<sequence>MANKTPTKITGNTTLTYSPITLQQSPSCSPKNLTGLPRVAKDIAADVYNSIQKWNDSHIQGASVVKQIINLKCNNKERYPNGLEELINELDEVVHRLSLHGSSISFLSNQISSLSRLHKEQIPLFISLTALELSNLVDNIAKAYKSELMVKRYILENIGHSRNENEAMFHGACWVYQQYITNKINLQLEVLLTETGHRQIQ</sequence>
<evidence type="ECO:0000313" key="1">
    <source>
        <dbReference type="EMBL" id="KRT79142.1"/>
    </source>
</evidence>